<evidence type="ECO:0000313" key="3">
    <source>
        <dbReference type="Proteomes" id="UP001521931"/>
    </source>
</evidence>
<keyword evidence="3" id="KW-1185">Reference proteome</keyword>
<dbReference type="EMBL" id="JAKRCV010000009">
    <property type="protein sequence ID" value="MCG7321166.1"/>
    <property type="molecule type" value="Genomic_DNA"/>
</dbReference>
<reference evidence="2 3" key="1">
    <citation type="submission" date="2022-02" db="EMBL/GenBank/DDBJ databases">
        <title>Uncovering new skin microbiome diversity through culturing and metagenomics.</title>
        <authorList>
            <person name="Conlan S."/>
            <person name="Deming C."/>
            <person name="Nisc Comparative Sequencing Program N."/>
            <person name="Segre J.A."/>
        </authorList>
    </citation>
    <scope>NUCLEOTIDE SEQUENCE [LARGE SCALE GENOMIC DNA]</scope>
    <source>
        <strain evidence="2 3">ACRQZ</strain>
    </source>
</reference>
<dbReference type="Proteomes" id="UP001521931">
    <property type="component" value="Unassembled WGS sequence"/>
</dbReference>
<dbReference type="Pfam" id="PF01471">
    <property type="entry name" value="PG_binding_1"/>
    <property type="match status" value="1"/>
</dbReference>
<protein>
    <submittedName>
        <fullName evidence="2">Peptidoglycan-binding protein</fullName>
    </submittedName>
</protein>
<organism evidence="2 3">
    <name type="scientific">Arsenicicoccus bolidensis</name>
    <dbReference type="NCBI Taxonomy" id="229480"/>
    <lineage>
        <taxon>Bacteria</taxon>
        <taxon>Bacillati</taxon>
        <taxon>Actinomycetota</taxon>
        <taxon>Actinomycetes</taxon>
        <taxon>Micrococcales</taxon>
        <taxon>Intrasporangiaceae</taxon>
        <taxon>Arsenicicoccus</taxon>
    </lineage>
</organism>
<dbReference type="SUPFAM" id="SSF47090">
    <property type="entry name" value="PGBD-like"/>
    <property type="match status" value="2"/>
</dbReference>
<accession>A0ABS9PZY2</accession>
<evidence type="ECO:0000313" key="2">
    <source>
        <dbReference type="EMBL" id="MCG7321166.1"/>
    </source>
</evidence>
<feature type="domain" description="Peptidoglycan binding-like" evidence="1">
    <location>
        <begin position="103"/>
        <end position="158"/>
    </location>
</feature>
<proteinExistence type="predicted"/>
<dbReference type="Gene3D" id="1.10.101.10">
    <property type="entry name" value="PGBD-like superfamily/PGBD"/>
    <property type="match status" value="2"/>
</dbReference>
<name>A0ABS9PZY2_9MICO</name>
<evidence type="ECO:0000259" key="1">
    <source>
        <dbReference type="Pfam" id="PF01471"/>
    </source>
</evidence>
<dbReference type="InterPro" id="IPR002477">
    <property type="entry name" value="Peptidoglycan-bd-like"/>
</dbReference>
<gene>
    <name evidence="2" type="ORF">MHL29_04550</name>
</gene>
<dbReference type="RefSeq" id="WP_239262626.1">
    <property type="nucleotide sequence ID" value="NZ_JAKRCV010000009.1"/>
</dbReference>
<dbReference type="InterPro" id="IPR036365">
    <property type="entry name" value="PGBD-like_sf"/>
</dbReference>
<sequence length="166" mass="17564">MSPTSVVVAGAAPAARACSPTLRHYPDLDPGARGPAVEAFQCLLRQQGASLTIDGVYGPATRQAYDQVARRLGWQAWVPHVEAHVWTLLLSQGPTPRLRRGSTGEAVSRVQRSLAAQDIPVTADGRFGAGTERAVRTLQTQLGMTVDGIVGPDTWRVLQSGGGPTD</sequence>
<dbReference type="InterPro" id="IPR036366">
    <property type="entry name" value="PGBDSf"/>
</dbReference>
<comment type="caution">
    <text evidence="2">The sequence shown here is derived from an EMBL/GenBank/DDBJ whole genome shotgun (WGS) entry which is preliminary data.</text>
</comment>